<dbReference type="Gene3D" id="3.40.50.1820">
    <property type="entry name" value="alpha/beta hydrolase"/>
    <property type="match status" value="1"/>
</dbReference>
<feature type="disulfide bond" evidence="12">
    <location>
        <begin position="182"/>
        <end position="189"/>
    </location>
</feature>
<keyword evidence="15" id="KW-1185">Reference proteome</keyword>
<evidence type="ECO:0000256" key="6">
    <source>
        <dbReference type="ARBA" id="ARBA00022729"/>
    </source>
</evidence>
<sequence length="223" mass="23702">MKCSFSVLASLLLVVADASPIDYQELQERKTYGTTSDEYVQNGCNDVLLFFARGSTQSGNVGDMPGQQLATAVSAYYGTKLYVQGVEYPATLGGNYEDGRCPAAYAKQWGTQLTQAATKCPDAAIVIAGYSQGAAMVHAAIKTLSASTISHITAAVTFGDTYYQQDGNKIPNIAASKTKVFCNQGDLVCNGTLDITSAHTNYRPSVPSGAAFIKEQVDLAKFM</sequence>
<keyword evidence="5" id="KW-0964">Secreted</keyword>
<dbReference type="PANTHER" id="PTHR48250:SF3">
    <property type="entry name" value="CUTINASE 1-RELATED"/>
    <property type="match status" value="1"/>
</dbReference>
<keyword evidence="6 13" id="KW-0732">Signal</keyword>
<name>A0A9P8UQG7_9PEZI</name>
<protein>
    <recommendedName>
        <fullName evidence="3">cutinase</fullName>
        <ecNumber evidence="3">3.1.1.74</ecNumber>
    </recommendedName>
</protein>
<evidence type="ECO:0000256" key="3">
    <source>
        <dbReference type="ARBA" id="ARBA00013095"/>
    </source>
</evidence>
<evidence type="ECO:0000256" key="10">
    <source>
        <dbReference type="ARBA" id="ARBA00034045"/>
    </source>
</evidence>
<evidence type="ECO:0000256" key="9">
    <source>
        <dbReference type="ARBA" id="ARBA00023157"/>
    </source>
</evidence>
<evidence type="ECO:0000256" key="13">
    <source>
        <dbReference type="SAM" id="SignalP"/>
    </source>
</evidence>
<comment type="catalytic activity">
    <reaction evidence="10">
        <text>cutin + H2O = cutin monomers.</text>
        <dbReference type="EC" id="3.1.1.74"/>
    </reaction>
</comment>
<evidence type="ECO:0000256" key="12">
    <source>
        <dbReference type="PIRSR" id="PIRSR611150-2"/>
    </source>
</evidence>
<feature type="active site" description="Proton donor/acceptor" evidence="11">
    <location>
        <position position="199"/>
    </location>
</feature>
<keyword evidence="7" id="KW-0378">Hydrolase</keyword>
<evidence type="ECO:0000256" key="7">
    <source>
        <dbReference type="ARBA" id="ARBA00022801"/>
    </source>
</evidence>
<dbReference type="InterPro" id="IPR000675">
    <property type="entry name" value="Cutinase/axe"/>
</dbReference>
<dbReference type="OrthoDB" id="3225429at2759"/>
<keyword evidence="4" id="KW-0719">Serine esterase</keyword>
<evidence type="ECO:0000256" key="8">
    <source>
        <dbReference type="ARBA" id="ARBA00023026"/>
    </source>
</evidence>
<dbReference type="RefSeq" id="XP_045960461.1">
    <property type="nucleotide sequence ID" value="XM_046105799.1"/>
</dbReference>
<dbReference type="InterPro" id="IPR011150">
    <property type="entry name" value="Cutinase_monf"/>
</dbReference>
<evidence type="ECO:0000256" key="5">
    <source>
        <dbReference type="ARBA" id="ARBA00022525"/>
    </source>
</evidence>
<gene>
    <name evidence="14" type="ORF">BKA67DRAFT_642406</name>
</gene>
<comment type="subcellular location">
    <subcellularLocation>
        <location evidence="1">Secreted</location>
    </subcellularLocation>
</comment>
<evidence type="ECO:0000256" key="4">
    <source>
        <dbReference type="ARBA" id="ARBA00022487"/>
    </source>
</evidence>
<feature type="active site" description="Nucleophile" evidence="11">
    <location>
        <position position="131"/>
    </location>
</feature>
<reference evidence="14" key="1">
    <citation type="journal article" date="2021" name="Nat. Commun.">
        <title>Genetic determinants of endophytism in the Arabidopsis root mycobiome.</title>
        <authorList>
            <person name="Mesny F."/>
            <person name="Miyauchi S."/>
            <person name="Thiergart T."/>
            <person name="Pickel B."/>
            <person name="Atanasova L."/>
            <person name="Karlsson M."/>
            <person name="Huettel B."/>
            <person name="Barry K.W."/>
            <person name="Haridas S."/>
            <person name="Chen C."/>
            <person name="Bauer D."/>
            <person name="Andreopoulos W."/>
            <person name="Pangilinan J."/>
            <person name="LaButti K."/>
            <person name="Riley R."/>
            <person name="Lipzen A."/>
            <person name="Clum A."/>
            <person name="Drula E."/>
            <person name="Henrissat B."/>
            <person name="Kohler A."/>
            <person name="Grigoriev I.V."/>
            <person name="Martin F.M."/>
            <person name="Hacquard S."/>
        </authorList>
    </citation>
    <scope>NUCLEOTIDE SEQUENCE</scope>
    <source>
        <strain evidence="14">MPI-SDFR-AT-0073</strain>
    </source>
</reference>
<dbReference type="SUPFAM" id="SSF53474">
    <property type="entry name" value="alpha/beta-Hydrolases"/>
    <property type="match status" value="1"/>
</dbReference>
<keyword evidence="9 12" id="KW-1015">Disulfide bond</keyword>
<keyword evidence="8" id="KW-0843">Virulence</keyword>
<dbReference type="EMBL" id="JAGPXC010000002">
    <property type="protein sequence ID" value="KAH6656227.1"/>
    <property type="molecule type" value="Genomic_DNA"/>
</dbReference>
<comment type="similarity">
    <text evidence="2">Belongs to the cutinase family.</text>
</comment>
<dbReference type="Pfam" id="PF01083">
    <property type="entry name" value="Cutinase"/>
    <property type="match status" value="1"/>
</dbReference>
<dbReference type="GO" id="GO:0005576">
    <property type="term" value="C:extracellular region"/>
    <property type="evidence" value="ECO:0007669"/>
    <property type="project" value="UniProtKB-SubCell"/>
</dbReference>
<feature type="active site" evidence="11">
    <location>
        <position position="186"/>
    </location>
</feature>
<dbReference type="PRINTS" id="PR00129">
    <property type="entry name" value="CUTINASE"/>
</dbReference>
<dbReference type="PANTHER" id="PTHR48250">
    <property type="entry name" value="CUTINASE 2-RELATED"/>
    <property type="match status" value="1"/>
</dbReference>
<accession>A0A9P8UQG7</accession>
<dbReference type="InterPro" id="IPR029058">
    <property type="entry name" value="AB_hydrolase_fold"/>
</dbReference>
<dbReference type="PROSITE" id="PS00931">
    <property type="entry name" value="CUTINASE_2"/>
    <property type="match status" value="1"/>
</dbReference>
<evidence type="ECO:0000256" key="11">
    <source>
        <dbReference type="PIRSR" id="PIRSR611150-1"/>
    </source>
</evidence>
<dbReference type="GO" id="GO:0016052">
    <property type="term" value="P:carbohydrate catabolic process"/>
    <property type="evidence" value="ECO:0007669"/>
    <property type="project" value="TreeGrafter"/>
</dbReference>
<feature type="signal peptide" evidence="13">
    <location>
        <begin position="1"/>
        <end position="18"/>
    </location>
</feature>
<dbReference type="GO" id="GO:0050525">
    <property type="term" value="F:cutinase activity"/>
    <property type="evidence" value="ECO:0007669"/>
    <property type="project" value="UniProtKB-EC"/>
</dbReference>
<proteinExistence type="inferred from homology"/>
<feature type="chain" id="PRO_5040168778" description="cutinase" evidence="13">
    <location>
        <begin position="19"/>
        <end position="223"/>
    </location>
</feature>
<dbReference type="AlphaFoldDB" id="A0A9P8UQG7"/>
<dbReference type="Proteomes" id="UP000758603">
    <property type="component" value="Unassembled WGS sequence"/>
</dbReference>
<organism evidence="14 15">
    <name type="scientific">Truncatella angustata</name>
    <dbReference type="NCBI Taxonomy" id="152316"/>
    <lineage>
        <taxon>Eukaryota</taxon>
        <taxon>Fungi</taxon>
        <taxon>Dikarya</taxon>
        <taxon>Ascomycota</taxon>
        <taxon>Pezizomycotina</taxon>
        <taxon>Sordariomycetes</taxon>
        <taxon>Xylariomycetidae</taxon>
        <taxon>Amphisphaeriales</taxon>
        <taxon>Sporocadaceae</taxon>
        <taxon>Truncatella</taxon>
    </lineage>
</organism>
<feature type="disulfide bond" evidence="12">
    <location>
        <begin position="44"/>
        <end position="120"/>
    </location>
</feature>
<dbReference type="SMART" id="SM01110">
    <property type="entry name" value="Cutinase"/>
    <property type="match status" value="1"/>
</dbReference>
<evidence type="ECO:0000313" key="14">
    <source>
        <dbReference type="EMBL" id="KAH6656227.1"/>
    </source>
</evidence>
<evidence type="ECO:0000256" key="2">
    <source>
        <dbReference type="ARBA" id="ARBA00007534"/>
    </source>
</evidence>
<dbReference type="InterPro" id="IPR043579">
    <property type="entry name" value="CUTINASE_2"/>
</dbReference>
<evidence type="ECO:0000256" key="1">
    <source>
        <dbReference type="ARBA" id="ARBA00004613"/>
    </source>
</evidence>
<evidence type="ECO:0000313" key="15">
    <source>
        <dbReference type="Proteomes" id="UP000758603"/>
    </source>
</evidence>
<dbReference type="GeneID" id="70134690"/>
<comment type="caution">
    <text evidence="14">The sequence shown here is derived from an EMBL/GenBank/DDBJ whole genome shotgun (WGS) entry which is preliminary data.</text>
</comment>
<dbReference type="EC" id="3.1.1.74" evidence="3"/>